<dbReference type="Proteomes" id="UP000220922">
    <property type="component" value="Unassembled WGS sequence"/>
</dbReference>
<keyword evidence="1" id="KW-0472">Membrane</keyword>
<evidence type="ECO:0000256" key="1">
    <source>
        <dbReference type="SAM" id="Phobius"/>
    </source>
</evidence>
<feature type="transmembrane region" description="Helical" evidence="1">
    <location>
        <begin position="193"/>
        <end position="210"/>
    </location>
</feature>
<feature type="transmembrane region" description="Helical" evidence="1">
    <location>
        <begin position="79"/>
        <end position="100"/>
    </location>
</feature>
<protein>
    <submittedName>
        <fullName evidence="2">Uncharacterized protein</fullName>
    </submittedName>
</protein>
<feature type="transmembrane region" description="Helical" evidence="1">
    <location>
        <begin position="112"/>
        <end position="133"/>
    </location>
</feature>
<gene>
    <name evidence="2" type="ORF">A9Q02_17385</name>
</gene>
<accession>A0A2H3KIZ8</accession>
<dbReference type="AlphaFoldDB" id="A0A2H3KIZ8"/>
<keyword evidence="1" id="KW-0812">Transmembrane</keyword>
<name>A0A2H3KIZ8_9CHLR</name>
<feature type="transmembrane region" description="Helical" evidence="1">
    <location>
        <begin position="139"/>
        <end position="161"/>
    </location>
</feature>
<comment type="caution">
    <text evidence="2">The sequence shown here is derived from an EMBL/GenBank/DDBJ whole genome shotgun (WGS) entry which is preliminary data.</text>
</comment>
<keyword evidence="1" id="KW-1133">Transmembrane helix</keyword>
<evidence type="ECO:0000313" key="2">
    <source>
        <dbReference type="EMBL" id="PDV97821.1"/>
    </source>
</evidence>
<proteinExistence type="predicted"/>
<feature type="transmembrane region" description="Helical" evidence="1">
    <location>
        <begin position="50"/>
        <end position="67"/>
    </location>
</feature>
<feature type="transmembrane region" description="Helical" evidence="1">
    <location>
        <begin position="6"/>
        <end position="30"/>
    </location>
</feature>
<sequence length="270" mass="28272">MNALLLIIGSALLYPGALTALVAGLLYRVVRRGKPGVEGMAALQSQEGRAHLAGLVLASLGLALLPWPLHPSGATTSWLWAWLAFELAFLVPLVPALLTGRPALGRAAIREAQLGTLARALLWGALAVALTLHQRWDTIALLAHMLALLGALIAFPIAIGWGPFGPEEFITPGGVAAGLDADGQALDKLARDLRAGMLLAAVLVAVLPVGLVPTFISLPLIVGGIVIGALLLRNFDGRQARLTLPDALRFCLIWPLPLTLVATVVLSVVR</sequence>
<evidence type="ECO:0000313" key="3">
    <source>
        <dbReference type="Proteomes" id="UP000220922"/>
    </source>
</evidence>
<dbReference type="RefSeq" id="WP_097654089.1">
    <property type="nucleotide sequence ID" value="NZ_LYXE01000122.1"/>
</dbReference>
<feature type="transmembrane region" description="Helical" evidence="1">
    <location>
        <begin position="247"/>
        <end position="269"/>
    </location>
</feature>
<dbReference type="EMBL" id="LYXE01000122">
    <property type="protein sequence ID" value="PDV97821.1"/>
    <property type="molecule type" value="Genomic_DNA"/>
</dbReference>
<keyword evidence="3" id="KW-1185">Reference proteome</keyword>
<reference evidence="2 3" key="1">
    <citation type="submission" date="2016-05" db="EMBL/GenBank/DDBJ databases">
        <authorList>
            <person name="Lavstsen T."/>
            <person name="Jespersen J.S."/>
        </authorList>
    </citation>
    <scope>NUCLEOTIDE SEQUENCE [LARGE SCALE GENOMIC DNA]</scope>
    <source>
        <strain evidence="2 3">B7-9</strain>
    </source>
</reference>
<dbReference type="OrthoDB" id="162051at2"/>
<organism evidence="2 3">
    <name type="scientific">Candidatus Chloroploca asiatica</name>
    <dbReference type="NCBI Taxonomy" id="1506545"/>
    <lineage>
        <taxon>Bacteria</taxon>
        <taxon>Bacillati</taxon>
        <taxon>Chloroflexota</taxon>
        <taxon>Chloroflexia</taxon>
        <taxon>Chloroflexales</taxon>
        <taxon>Chloroflexineae</taxon>
        <taxon>Oscillochloridaceae</taxon>
        <taxon>Candidatus Chloroploca</taxon>
    </lineage>
</organism>